<feature type="transmembrane region" description="Helical" evidence="2">
    <location>
        <begin position="523"/>
        <end position="546"/>
    </location>
</feature>
<dbReference type="OMA" id="GLWWDQL"/>
<feature type="transmembrane region" description="Helical" evidence="2">
    <location>
        <begin position="639"/>
        <end position="662"/>
    </location>
</feature>
<feature type="transmembrane region" description="Helical" evidence="2">
    <location>
        <begin position="52"/>
        <end position="76"/>
    </location>
</feature>
<accession>A0A074Y937</accession>
<evidence type="ECO:0000256" key="1">
    <source>
        <dbReference type="SAM" id="MobiDB-lite"/>
    </source>
</evidence>
<dbReference type="InParanoid" id="A0A074Y937"/>
<feature type="transmembrane region" description="Helical" evidence="2">
    <location>
        <begin position="398"/>
        <end position="424"/>
    </location>
</feature>
<dbReference type="PANTHER" id="PTHR37544:SF3">
    <property type="entry name" value="SPRAY"/>
    <property type="match status" value="1"/>
</dbReference>
<evidence type="ECO:0000256" key="2">
    <source>
        <dbReference type="SAM" id="Phobius"/>
    </source>
</evidence>
<dbReference type="RefSeq" id="XP_013342858.1">
    <property type="nucleotide sequence ID" value="XM_013487404.1"/>
</dbReference>
<feature type="compositionally biased region" description="Basic and acidic residues" evidence="1">
    <location>
        <begin position="1230"/>
        <end position="1239"/>
    </location>
</feature>
<gene>
    <name evidence="3" type="ORF">AUEXF2481DRAFT_40839</name>
</gene>
<name>A0A074Y937_AURSE</name>
<keyword evidence="2" id="KW-0812">Transmembrane</keyword>
<dbReference type="GeneID" id="25366711"/>
<feature type="transmembrane region" description="Helical" evidence="2">
    <location>
        <begin position="1105"/>
        <end position="1127"/>
    </location>
</feature>
<dbReference type="Proteomes" id="UP000030641">
    <property type="component" value="Unassembled WGS sequence"/>
</dbReference>
<dbReference type="PANTHER" id="PTHR37544">
    <property type="entry name" value="SPRAY-RELATED"/>
    <property type="match status" value="1"/>
</dbReference>
<dbReference type="OrthoDB" id="3248909at2759"/>
<feature type="region of interest" description="Disordered" evidence="1">
    <location>
        <begin position="1211"/>
        <end position="1242"/>
    </location>
</feature>
<organism evidence="3 4">
    <name type="scientific">Aureobasidium subglaciale (strain EXF-2481)</name>
    <name type="common">Aureobasidium pullulans var. subglaciale</name>
    <dbReference type="NCBI Taxonomy" id="1043005"/>
    <lineage>
        <taxon>Eukaryota</taxon>
        <taxon>Fungi</taxon>
        <taxon>Dikarya</taxon>
        <taxon>Ascomycota</taxon>
        <taxon>Pezizomycotina</taxon>
        <taxon>Dothideomycetes</taxon>
        <taxon>Dothideomycetidae</taxon>
        <taxon>Dothideales</taxon>
        <taxon>Saccotheciaceae</taxon>
        <taxon>Aureobasidium</taxon>
    </lineage>
</organism>
<evidence type="ECO:0000313" key="4">
    <source>
        <dbReference type="Proteomes" id="UP000030641"/>
    </source>
</evidence>
<proteinExistence type="predicted"/>
<keyword evidence="4" id="KW-1185">Reference proteome</keyword>
<keyword evidence="2" id="KW-0472">Membrane</keyword>
<feature type="transmembrane region" description="Helical" evidence="2">
    <location>
        <begin position="572"/>
        <end position="590"/>
    </location>
</feature>
<dbReference type="InterPro" id="IPR021840">
    <property type="entry name" value="DUF3433"/>
</dbReference>
<reference evidence="3 4" key="1">
    <citation type="journal article" date="2014" name="BMC Genomics">
        <title>Genome sequencing of four Aureobasidium pullulans varieties: biotechnological potential, stress tolerance, and description of new species.</title>
        <authorList>
            <person name="Gostin Ar C."/>
            <person name="Ohm R.A."/>
            <person name="Kogej T."/>
            <person name="Sonjak S."/>
            <person name="Turk M."/>
            <person name="Zajc J."/>
            <person name="Zalar P."/>
            <person name="Grube M."/>
            <person name="Sun H."/>
            <person name="Han J."/>
            <person name="Sharma A."/>
            <person name="Chiniquy J."/>
            <person name="Ngan C.Y."/>
            <person name="Lipzen A."/>
            <person name="Barry K."/>
            <person name="Grigoriev I.V."/>
            <person name="Gunde-Cimerman N."/>
        </authorList>
    </citation>
    <scope>NUCLEOTIDE SEQUENCE [LARGE SCALE GENOMIC DNA]</scope>
    <source>
        <strain evidence="3 4">EXF-2481</strain>
    </source>
</reference>
<dbReference type="EMBL" id="KL584762">
    <property type="protein sequence ID" value="KEQ94260.1"/>
    <property type="molecule type" value="Genomic_DNA"/>
</dbReference>
<protein>
    <submittedName>
        <fullName evidence="3">Uncharacterized protein</fullName>
    </submittedName>
</protein>
<sequence length="1267" mass="140180">MLNDIRRTEIFARMSRHGGAAAAYTLCFPVRSWWNDPFDALSQEKNNGVRSFALFSASIANILVLLVVSPLSAGLLSPVSITTVRDTIFHKAQPAADISWQTDTFDTVGFRTIASSILNKTTSAWINPQFAVLPFWPSHTDSPTGANFFNEFGSQQWNSHTIVFKAELDCEPLDVINFSRANSTTDETALTTVKLGSSDGCNMTIAEDFETSHFYYGGWMRGDHALWPRAGNCGDRSTILVKSLVGNDLVSEVFKSTGYICKADFFSANINVTVSIRGEATTVDFDNKEFVAQRKPLDPNQYDLSVLEDNFLQTNWSKKFFSTTTLVTPPYTGPLLAIAADPDYNNDADAIINSTSLLEKASRLHQQYFGEMLLPTLNTASGQVDSSSGEIMVLERRIIVVSSIAVTLVVLLFVSCGCTVIVAYTTRSAQRTLHLYQDPGSITAVATLIAKDRHARNEFYGTDRMSNDALMILLAKRQFKIEHGRLLSADDAKSRGKDENLSSDNQSIYETSMRDPRPVMIRIWMASMLLTIFVVLVGVLICLYILSREGRLHQTVLVKALNLHALELSTTLTPYSIIPTLVAVGLKLWFKAAAETFKRLQPFISMAKSPSPVSKSVSAEYTNTPIIFVTVKAFKHSHWLLALIGVGAFVTEAFTVGMSALWDRELRNVPHAFNVSRQLEIRSTPQVFTFIQRGSSAAQKTVLSSVFDASLQNWLYGATIELNQLALTPPWSKDTWSFPPLDSDIIRGATSRMNSTARNITLKTSALRGRLECVSVDVPTEIPKWLGEVNLKNTSKSNGASIPKGFDLGYYLNDTASQGPGLRDIVCCTNITHEDVGHSVVGYWSDPLNGQIPTTRIKWILGQPLGTLPVEQHGVDRLIWSKPPQVTAIDCKPVIEIANASINIDYETGVVQDYAILSPPQNATMAWLDYYSYHGTDTSYQAHWSTNVTLSWGYMFWESLLGASHSSDLLNEMLLYSGPENLFDGVFNLRGPGLNTDFMSYSMLALANNSKEALLDPKTLIELANQTFGMFFKHFASEEVNSTAGGRVFQPIGEKLPSEIGPVTVGGQITADQGATGLQDAATPLPREIEAVLLVPVEQLIMSPIAFYLSTSFLVFLIFTTIVMYSVNRAQYKALPRDVDTLASMIAFVHSSDKLLAWSEDSAHSGAWYKLWSRKSKSSESQRLKAQMGTFKDSEGKKRWGIELVGDVAPVSLPDDANHSDVEMQSLRSSRGEDNDKNNSHAVLLGDFTWEEDRQSRNKMCEDNMSQ</sequence>
<dbReference type="AlphaFoldDB" id="A0A074Y937"/>
<evidence type="ECO:0000313" key="3">
    <source>
        <dbReference type="EMBL" id="KEQ94260.1"/>
    </source>
</evidence>
<keyword evidence="2" id="KW-1133">Transmembrane helix</keyword>
<dbReference type="Pfam" id="PF11915">
    <property type="entry name" value="DUF3433"/>
    <property type="match status" value="1"/>
</dbReference>
<dbReference type="HOGENOM" id="CLU_003476_0_0_1"/>